<protein>
    <submittedName>
        <fullName evidence="5">Glycosyltransferase</fullName>
        <ecNumber evidence="5">2.4.-.-</ecNumber>
    </submittedName>
</protein>
<feature type="domain" description="Glycosyltransferase subfamily 4-like N-terminal" evidence="4">
    <location>
        <begin position="5"/>
        <end position="175"/>
    </location>
</feature>
<dbReference type="Gene3D" id="3.40.50.2000">
    <property type="entry name" value="Glycogen Phosphorylase B"/>
    <property type="match status" value="2"/>
</dbReference>
<dbReference type="EC" id="2.4.-.-" evidence="5"/>
<evidence type="ECO:0000256" key="2">
    <source>
        <dbReference type="ARBA" id="ARBA00022679"/>
    </source>
</evidence>
<keyword evidence="1 5" id="KW-0328">Glycosyltransferase</keyword>
<dbReference type="RefSeq" id="WP_249737596.1">
    <property type="nucleotide sequence ID" value="NZ_JAKNCJ010000003.1"/>
</dbReference>
<dbReference type="SUPFAM" id="SSF53756">
    <property type="entry name" value="UDP-Glycosyltransferase/glycogen phosphorylase"/>
    <property type="match status" value="1"/>
</dbReference>
<keyword evidence="2 5" id="KW-0808">Transferase</keyword>
<accession>A0ABT0R0T4</accession>
<organism evidence="5 6">
    <name type="scientific">Brachybacterium equifaecis</name>
    <dbReference type="NCBI Taxonomy" id="2910770"/>
    <lineage>
        <taxon>Bacteria</taxon>
        <taxon>Bacillati</taxon>
        <taxon>Actinomycetota</taxon>
        <taxon>Actinomycetes</taxon>
        <taxon>Micrococcales</taxon>
        <taxon>Dermabacteraceae</taxon>
        <taxon>Brachybacterium</taxon>
    </lineage>
</organism>
<proteinExistence type="predicted"/>
<dbReference type="Pfam" id="PF13692">
    <property type="entry name" value="Glyco_trans_1_4"/>
    <property type="match status" value="1"/>
</dbReference>
<keyword evidence="6" id="KW-1185">Reference proteome</keyword>
<dbReference type="PANTHER" id="PTHR12526:SF510">
    <property type="entry name" value="D-INOSITOL 3-PHOSPHATE GLYCOSYLTRANSFERASE"/>
    <property type="match status" value="1"/>
</dbReference>
<gene>
    <name evidence="5" type="ORF">Bequi_09030</name>
</gene>
<dbReference type="InterPro" id="IPR028098">
    <property type="entry name" value="Glyco_trans_4-like_N"/>
</dbReference>
<feature type="region of interest" description="Disordered" evidence="3">
    <location>
        <begin position="94"/>
        <end position="117"/>
    </location>
</feature>
<dbReference type="EMBL" id="JAKNCJ010000003">
    <property type="protein sequence ID" value="MCL6423525.1"/>
    <property type="molecule type" value="Genomic_DNA"/>
</dbReference>
<evidence type="ECO:0000256" key="1">
    <source>
        <dbReference type="ARBA" id="ARBA00022676"/>
    </source>
</evidence>
<reference evidence="5" key="1">
    <citation type="submission" date="2022-02" db="EMBL/GenBank/DDBJ databases">
        <authorList>
            <person name="Lee M."/>
            <person name="Kim S.-J."/>
            <person name="Jung M.-Y."/>
        </authorList>
    </citation>
    <scope>NUCLEOTIDE SEQUENCE</scope>
    <source>
        <strain evidence="5">JHP9</strain>
    </source>
</reference>
<name>A0ABT0R0T4_9MICO</name>
<dbReference type="PANTHER" id="PTHR12526">
    <property type="entry name" value="GLYCOSYLTRANSFERASE"/>
    <property type="match status" value="1"/>
</dbReference>
<dbReference type="Proteomes" id="UP001203761">
    <property type="component" value="Unassembled WGS sequence"/>
</dbReference>
<evidence type="ECO:0000313" key="6">
    <source>
        <dbReference type="Proteomes" id="UP001203761"/>
    </source>
</evidence>
<dbReference type="GO" id="GO:0016757">
    <property type="term" value="F:glycosyltransferase activity"/>
    <property type="evidence" value="ECO:0007669"/>
    <property type="project" value="UniProtKB-KW"/>
</dbReference>
<evidence type="ECO:0000256" key="3">
    <source>
        <dbReference type="SAM" id="MobiDB-lite"/>
    </source>
</evidence>
<evidence type="ECO:0000259" key="4">
    <source>
        <dbReference type="Pfam" id="PF13439"/>
    </source>
</evidence>
<dbReference type="Pfam" id="PF13439">
    <property type="entry name" value="Glyco_transf_4"/>
    <property type="match status" value="1"/>
</dbReference>
<comment type="caution">
    <text evidence="5">The sequence shown here is derived from an EMBL/GenBank/DDBJ whole genome shotgun (WGS) entry which is preliminary data.</text>
</comment>
<evidence type="ECO:0000313" key="5">
    <source>
        <dbReference type="EMBL" id="MCL6423525.1"/>
    </source>
</evidence>
<sequence>MSGRAHGLRVLLVEPSASGGLAAHVRMEREVLAEAGAQVRDAPVRIGPRPSLLDLLTIARLRRLLSAARRGAPPVDAVHAHGLRAGGLTALALPRTAAGRHRSRSRSGEAGPRAGDTPRLVVTLHNRIAGPFPVRVLGRSLLSIIVQRADVVLAVSPDLAEAAAGAARIEHAVIPAPARTSARTSAPLQTPAALVPSLTPEVPGAEGAGPGEPVPQVSGGPLEILAVGRLAPQKGFDILLEAVRTVKDHGADVRVRIAGDGPDRQALAARIAAHDLPVELLGRREDIPALLARADLVVSSARWEGQPVFLQEALAAGRPIVATDAGGTALVTGRAARLVAPGDPTALAGAILTMRNPRVRAAAGEASRERSRALPGRGELLDQLLDVLGPPGDLASCGSEAAGAELW</sequence>